<dbReference type="AlphaFoldDB" id="A0A4W3GCL1"/>
<name>A0A4W3GCL1_CALMI</name>
<dbReference type="PRINTS" id="PR01248">
    <property type="entry name" value="TYPE1KERATIN"/>
</dbReference>
<dbReference type="SUPFAM" id="SSF64593">
    <property type="entry name" value="Intermediate filament protein, coiled coil region"/>
    <property type="match status" value="2"/>
</dbReference>
<dbReference type="OMA" id="CKYEATI"/>
<dbReference type="SMART" id="SM01391">
    <property type="entry name" value="Filament"/>
    <property type="match status" value="1"/>
</dbReference>
<dbReference type="Pfam" id="PF00038">
    <property type="entry name" value="Filament"/>
    <property type="match status" value="2"/>
</dbReference>
<dbReference type="InterPro" id="IPR002957">
    <property type="entry name" value="Keratin_I"/>
</dbReference>
<dbReference type="Gene3D" id="1.20.5.500">
    <property type="entry name" value="Single helix bin"/>
    <property type="match status" value="1"/>
</dbReference>
<dbReference type="Proteomes" id="UP000314986">
    <property type="component" value="Unassembled WGS sequence"/>
</dbReference>
<evidence type="ECO:0000256" key="4">
    <source>
        <dbReference type="SAM" id="Coils"/>
    </source>
</evidence>
<evidence type="ECO:0000256" key="1">
    <source>
        <dbReference type="ARBA" id="ARBA00022754"/>
    </source>
</evidence>
<dbReference type="PANTHER" id="PTHR23239:SF366">
    <property type="entry name" value="KERATIN, TYPE I CYTOSKELETAL 47 KDA"/>
    <property type="match status" value="1"/>
</dbReference>
<reference evidence="6" key="4">
    <citation type="submission" date="2025-08" db="UniProtKB">
        <authorList>
            <consortium name="Ensembl"/>
        </authorList>
    </citation>
    <scope>IDENTIFICATION</scope>
</reference>
<keyword evidence="7" id="KW-1185">Reference proteome</keyword>
<dbReference type="InterPro" id="IPR018039">
    <property type="entry name" value="IF_conserved"/>
</dbReference>
<feature type="coiled-coil region" evidence="4">
    <location>
        <begin position="259"/>
        <end position="322"/>
    </location>
</feature>
<dbReference type="Gene3D" id="1.20.5.170">
    <property type="match status" value="1"/>
</dbReference>
<feature type="coiled-coil region" evidence="4">
    <location>
        <begin position="79"/>
        <end position="106"/>
    </location>
</feature>
<dbReference type="STRING" id="7868.ENSCMIP00000000305"/>
<dbReference type="GO" id="GO:0005198">
    <property type="term" value="F:structural molecule activity"/>
    <property type="evidence" value="ECO:0007669"/>
    <property type="project" value="InterPro"/>
</dbReference>
<evidence type="ECO:0000256" key="3">
    <source>
        <dbReference type="RuleBase" id="RU000685"/>
    </source>
</evidence>
<keyword evidence="1 3" id="KW-0403">Intermediate filament</keyword>
<keyword evidence="2 4" id="KW-0175">Coiled coil</keyword>
<dbReference type="InParanoid" id="A0A4W3GCL1"/>
<comment type="similarity">
    <text evidence="3">Belongs to the intermediate filament family.</text>
</comment>
<dbReference type="InterPro" id="IPR039008">
    <property type="entry name" value="IF_rod_dom"/>
</dbReference>
<proteinExistence type="inferred from homology"/>
<reference evidence="7" key="2">
    <citation type="journal article" date="2007" name="PLoS Biol.">
        <title>Survey sequencing and comparative analysis of the elephant shark (Callorhinchus milii) genome.</title>
        <authorList>
            <person name="Venkatesh B."/>
            <person name="Kirkness E.F."/>
            <person name="Loh Y.H."/>
            <person name="Halpern A.L."/>
            <person name="Lee A.P."/>
            <person name="Johnson J."/>
            <person name="Dandona N."/>
            <person name="Viswanathan L.D."/>
            <person name="Tay A."/>
            <person name="Venter J.C."/>
            <person name="Strausberg R.L."/>
            <person name="Brenner S."/>
        </authorList>
    </citation>
    <scope>NUCLEOTIDE SEQUENCE [LARGE SCALE GENOMIC DNA]</scope>
</reference>
<sequence length="380" mass="41431">MTLYSSKQTSASLSNLSLGGGYNKRNYGVALRSYRLGQAAPGGIGLAVGGRMAIKFSSGTGLGAGSSVGTVMAGGSGNLSNEKEAMQNLNNRLASYLSQVKSLESSNLTLAAKIKEFSKPKTLGGFDWSLYDTRVKALLKQVQVEMSLSVAADIESLRALKTQYLNLATQMESEISSLEADIAQLKEDHEKELSLLREQKGLNVHVGVSSAPAADLNKMLSDVRAEYEAMVRKQQEQTEAWYQKQVITEHRTSDGGEGMEAMKAEMMGYQRQVQTLRSELDSTAGSLADSLLKVELRYKEELSRYQRALSGLERELIELRNGTGQQSRQYQELLHIKSKLEAEISTYRGLLDTAGRYIIGDNPQIVTVSVGGSSPEASHL</sequence>
<dbReference type="Ensembl" id="ENSCMIT00000000341.1">
    <property type="protein sequence ID" value="ENSCMIP00000000305.1"/>
    <property type="gene ID" value="ENSCMIG00000000211.1"/>
</dbReference>
<evidence type="ECO:0000313" key="7">
    <source>
        <dbReference type="Proteomes" id="UP000314986"/>
    </source>
</evidence>
<evidence type="ECO:0000256" key="2">
    <source>
        <dbReference type="ARBA" id="ARBA00023054"/>
    </source>
</evidence>
<evidence type="ECO:0000259" key="5">
    <source>
        <dbReference type="PROSITE" id="PS51842"/>
    </source>
</evidence>
<reference evidence="6" key="5">
    <citation type="submission" date="2025-09" db="UniProtKB">
        <authorList>
            <consortium name="Ensembl"/>
        </authorList>
    </citation>
    <scope>IDENTIFICATION</scope>
</reference>
<dbReference type="GO" id="GO:0005882">
    <property type="term" value="C:intermediate filament"/>
    <property type="evidence" value="ECO:0007669"/>
    <property type="project" value="UniProtKB-KW"/>
</dbReference>
<accession>A0A4W3GCL1</accession>
<reference evidence="7" key="1">
    <citation type="journal article" date="2006" name="Science">
        <title>Ancient noncoding elements conserved in the human genome.</title>
        <authorList>
            <person name="Venkatesh B."/>
            <person name="Kirkness E.F."/>
            <person name="Loh Y.H."/>
            <person name="Halpern A.L."/>
            <person name="Lee A.P."/>
            <person name="Johnson J."/>
            <person name="Dandona N."/>
            <person name="Viswanathan L.D."/>
            <person name="Tay A."/>
            <person name="Venter J.C."/>
            <person name="Strausberg R.L."/>
            <person name="Brenner S."/>
        </authorList>
    </citation>
    <scope>NUCLEOTIDE SEQUENCE [LARGE SCALE GENOMIC DNA]</scope>
</reference>
<evidence type="ECO:0000313" key="6">
    <source>
        <dbReference type="Ensembl" id="ENSCMIP00000000305.1"/>
    </source>
</evidence>
<feature type="coiled-coil region" evidence="4">
    <location>
        <begin position="161"/>
        <end position="233"/>
    </location>
</feature>
<dbReference type="GeneTree" id="ENSGT00950000182969"/>
<dbReference type="PROSITE" id="PS00226">
    <property type="entry name" value="IF_ROD_1"/>
    <property type="match status" value="1"/>
</dbReference>
<protein>
    <recommendedName>
        <fullName evidence="5">IF rod domain-containing protein</fullName>
    </recommendedName>
</protein>
<feature type="domain" description="IF rod" evidence="5">
    <location>
        <begin position="82"/>
        <end position="358"/>
    </location>
</feature>
<dbReference type="PANTHER" id="PTHR23239">
    <property type="entry name" value="INTERMEDIATE FILAMENT"/>
    <property type="match status" value="1"/>
</dbReference>
<reference evidence="7" key="3">
    <citation type="journal article" date="2014" name="Nature">
        <title>Elephant shark genome provides unique insights into gnathostome evolution.</title>
        <authorList>
            <consortium name="International Elephant Shark Genome Sequencing Consortium"/>
            <person name="Venkatesh B."/>
            <person name="Lee A.P."/>
            <person name="Ravi V."/>
            <person name="Maurya A.K."/>
            <person name="Lian M.M."/>
            <person name="Swann J.B."/>
            <person name="Ohta Y."/>
            <person name="Flajnik M.F."/>
            <person name="Sutoh Y."/>
            <person name="Kasahara M."/>
            <person name="Hoon S."/>
            <person name="Gangu V."/>
            <person name="Roy S.W."/>
            <person name="Irimia M."/>
            <person name="Korzh V."/>
            <person name="Kondrychyn I."/>
            <person name="Lim Z.W."/>
            <person name="Tay B.H."/>
            <person name="Tohari S."/>
            <person name="Kong K.W."/>
            <person name="Ho S."/>
            <person name="Lorente-Galdos B."/>
            <person name="Quilez J."/>
            <person name="Marques-Bonet T."/>
            <person name="Raney B.J."/>
            <person name="Ingham P.W."/>
            <person name="Tay A."/>
            <person name="Hillier L.W."/>
            <person name="Minx P."/>
            <person name="Boehm T."/>
            <person name="Wilson R.K."/>
            <person name="Brenner S."/>
            <person name="Warren W.C."/>
        </authorList>
    </citation>
    <scope>NUCLEOTIDE SEQUENCE [LARGE SCALE GENOMIC DNA]</scope>
</reference>
<dbReference type="PROSITE" id="PS51842">
    <property type="entry name" value="IF_ROD_2"/>
    <property type="match status" value="1"/>
</dbReference>
<organism evidence="6 7">
    <name type="scientific">Callorhinchus milii</name>
    <name type="common">Ghost shark</name>
    <dbReference type="NCBI Taxonomy" id="7868"/>
    <lineage>
        <taxon>Eukaryota</taxon>
        <taxon>Metazoa</taxon>
        <taxon>Chordata</taxon>
        <taxon>Craniata</taxon>
        <taxon>Vertebrata</taxon>
        <taxon>Chondrichthyes</taxon>
        <taxon>Holocephali</taxon>
        <taxon>Chimaeriformes</taxon>
        <taxon>Callorhinchidae</taxon>
        <taxon>Callorhinchus</taxon>
    </lineage>
</organism>